<feature type="coiled-coil region" evidence="7">
    <location>
        <begin position="162"/>
        <end position="196"/>
    </location>
</feature>
<evidence type="ECO:0000256" key="1">
    <source>
        <dbReference type="ARBA" id="ARBA00000085"/>
    </source>
</evidence>
<evidence type="ECO:0000256" key="3">
    <source>
        <dbReference type="ARBA" id="ARBA00022553"/>
    </source>
</evidence>
<dbReference type="RefSeq" id="WP_194031288.1">
    <property type="nucleotide sequence ID" value="NZ_JADEWZ010000040.1"/>
</dbReference>
<dbReference type="Gene3D" id="3.30.565.10">
    <property type="entry name" value="Histidine kinase-like ATPase, C-terminal domain"/>
    <property type="match status" value="1"/>
</dbReference>
<dbReference type="SUPFAM" id="SSF55874">
    <property type="entry name" value="ATPase domain of HSP90 chaperone/DNA topoisomerase II/histidine kinase"/>
    <property type="match status" value="1"/>
</dbReference>
<dbReference type="SMART" id="SM00387">
    <property type="entry name" value="HATPase_c"/>
    <property type="match status" value="1"/>
</dbReference>
<dbReference type="SMART" id="SM00388">
    <property type="entry name" value="HisKA"/>
    <property type="match status" value="1"/>
</dbReference>
<keyword evidence="3 6" id="KW-0597">Phosphoprotein</keyword>
<organism evidence="10 11">
    <name type="scientific">Lusitaniella coriacea LEGE 07157</name>
    <dbReference type="NCBI Taxonomy" id="945747"/>
    <lineage>
        <taxon>Bacteria</taxon>
        <taxon>Bacillati</taxon>
        <taxon>Cyanobacteriota</taxon>
        <taxon>Cyanophyceae</taxon>
        <taxon>Spirulinales</taxon>
        <taxon>Lusitaniellaceae</taxon>
        <taxon>Lusitaniella</taxon>
    </lineage>
</organism>
<dbReference type="InterPro" id="IPR005467">
    <property type="entry name" value="His_kinase_dom"/>
</dbReference>
<dbReference type="EMBL" id="JADEWZ010000040">
    <property type="protein sequence ID" value="MBE9118200.1"/>
    <property type="molecule type" value="Genomic_DNA"/>
</dbReference>
<evidence type="ECO:0000256" key="7">
    <source>
        <dbReference type="SAM" id="Coils"/>
    </source>
</evidence>
<keyword evidence="7" id="KW-0175">Coiled coil</keyword>
<gene>
    <name evidence="10" type="ORF">IQ249_20100</name>
</gene>
<proteinExistence type="predicted"/>
<feature type="domain" description="Histidine kinase" evidence="8">
    <location>
        <begin position="210"/>
        <end position="427"/>
    </location>
</feature>
<evidence type="ECO:0000259" key="8">
    <source>
        <dbReference type="PROSITE" id="PS50109"/>
    </source>
</evidence>
<comment type="caution">
    <text evidence="10">The sequence shown here is derived from an EMBL/GenBank/DDBJ whole genome shotgun (WGS) entry which is preliminary data.</text>
</comment>
<dbReference type="InterPro" id="IPR011006">
    <property type="entry name" value="CheY-like_superfamily"/>
</dbReference>
<feature type="domain" description="Response regulatory" evidence="9">
    <location>
        <begin position="12"/>
        <end position="128"/>
    </location>
</feature>
<evidence type="ECO:0000313" key="10">
    <source>
        <dbReference type="EMBL" id="MBE9118200.1"/>
    </source>
</evidence>
<keyword evidence="4 10" id="KW-0418">Kinase</keyword>
<keyword evidence="5" id="KW-0902">Two-component regulatory system</keyword>
<reference evidence="10" key="1">
    <citation type="submission" date="2020-10" db="EMBL/GenBank/DDBJ databases">
        <authorList>
            <person name="Castelo-Branco R."/>
            <person name="Eusebio N."/>
            <person name="Adriana R."/>
            <person name="Vieira A."/>
            <person name="Brugerolle De Fraissinette N."/>
            <person name="Rezende De Castro R."/>
            <person name="Schneider M.P."/>
            <person name="Vasconcelos V."/>
            <person name="Leao P.N."/>
        </authorList>
    </citation>
    <scope>NUCLEOTIDE SEQUENCE</scope>
    <source>
        <strain evidence="10">LEGE 07157</strain>
    </source>
</reference>
<dbReference type="EC" id="2.7.13.3" evidence="2"/>
<dbReference type="SUPFAM" id="SSF47384">
    <property type="entry name" value="Homodimeric domain of signal transducing histidine kinase"/>
    <property type="match status" value="1"/>
</dbReference>
<sequence length="427" mass="47643">MTSVPPSDSLADILIADDTPDNLRLLSVMLVEGGYKVRKAINGVRALQAVGVVAPDLILLDIAMPEMDGYEVCRTLKENSETADIPVIFLSASHEAIDKVMAFELGAADYISKPFDVQEVLVRVETHLKVRQLKKQLQAQNAQFSRELSDRVAAEAPLQTLNNDLESRLENLSAELQSVQKERDRLEAKLRASHQKEREFTGQRDRFLNILSHELRTPLNGILGHLPTILDDLCDSHEEERELLQQANDSALQLLGTIENLLEIASLKVERIALSLKPINLNACLKDAIAPFLPRIQHKQLQLIEQNLDRAIVIQADREKLKKAFQHLLDNAIKFTERGTITISTRQDSRAIVTIQDTGIGIDPTWQHKIFEPFAMVEDSRTRLHRGTGLGLTISKHLIDLMGGELSVVSAGRNLGTIVTISFPLPQ</sequence>
<evidence type="ECO:0000256" key="4">
    <source>
        <dbReference type="ARBA" id="ARBA00022777"/>
    </source>
</evidence>
<evidence type="ECO:0000256" key="2">
    <source>
        <dbReference type="ARBA" id="ARBA00012438"/>
    </source>
</evidence>
<dbReference type="PRINTS" id="PR00344">
    <property type="entry name" value="BCTRLSENSOR"/>
</dbReference>
<dbReference type="Proteomes" id="UP000654482">
    <property type="component" value="Unassembled WGS sequence"/>
</dbReference>
<dbReference type="Pfam" id="PF00072">
    <property type="entry name" value="Response_reg"/>
    <property type="match status" value="1"/>
</dbReference>
<dbReference type="CDD" id="cd19920">
    <property type="entry name" value="REC_PA4781-like"/>
    <property type="match status" value="1"/>
</dbReference>
<evidence type="ECO:0000313" key="11">
    <source>
        <dbReference type="Proteomes" id="UP000654482"/>
    </source>
</evidence>
<dbReference type="Pfam" id="PF00512">
    <property type="entry name" value="HisKA"/>
    <property type="match status" value="1"/>
</dbReference>
<dbReference type="SMART" id="SM00448">
    <property type="entry name" value="REC"/>
    <property type="match status" value="1"/>
</dbReference>
<keyword evidence="11" id="KW-1185">Reference proteome</keyword>
<dbReference type="InterPro" id="IPR003661">
    <property type="entry name" value="HisK_dim/P_dom"/>
</dbReference>
<dbReference type="PROSITE" id="PS50110">
    <property type="entry name" value="RESPONSE_REGULATORY"/>
    <property type="match status" value="1"/>
</dbReference>
<dbReference type="SUPFAM" id="SSF52172">
    <property type="entry name" value="CheY-like"/>
    <property type="match status" value="1"/>
</dbReference>
<keyword evidence="4 10" id="KW-0808">Transferase</keyword>
<dbReference type="InterPro" id="IPR004358">
    <property type="entry name" value="Sig_transdc_His_kin-like_C"/>
</dbReference>
<dbReference type="InterPro" id="IPR036890">
    <property type="entry name" value="HATPase_C_sf"/>
</dbReference>
<dbReference type="AlphaFoldDB" id="A0A8J7JEE9"/>
<dbReference type="PROSITE" id="PS50109">
    <property type="entry name" value="HIS_KIN"/>
    <property type="match status" value="1"/>
</dbReference>
<evidence type="ECO:0000256" key="6">
    <source>
        <dbReference type="PROSITE-ProRule" id="PRU00169"/>
    </source>
</evidence>
<feature type="modified residue" description="4-aspartylphosphate" evidence="6">
    <location>
        <position position="61"/>
    </location>
</feature>
<protein>
    <recommendedName>
        <fullName evidence="2">histidine kinase</fullName>
        <ecNumber evidence="2">2.7.13.3</ecNumber>
    </recommendedName>
</protein>
<dbReference type="PANTHER" id="PTHR43547">
    <property type="entry name" value="TWO-COMPONENT HISTIDINE KINASE"/>
    <property type="match status" value="1"/>
</dbReference>
<accession>A0A8J7JEE9</accession>
<comment type="catalytic activity">
    <reaction evidence="1">
        <text>ATP + protein L-histidine = ADP + protein N-phospho-L-histidine.</text>
        <dbReference type="EC" id="2.7.13.3"/>
    </reaction>
</comment>
<dbReference type="InterPro" id="IPR001789">
    <property type="entry name" value="Sig_transdc_resp-reg_receiver"/>
</dbReference>
<dbReference type="Pfam" id="PF02518">
    <property type="entry name" value="HATPase_c"/>
    <property type="match status" value="1"/>
</dbReference>
<evidence type="ECO:0000259" key="9">
    <source>
        <dbReference type="PROSITE" id="PS50110"/>
    </source>
</evidence>
<dbReference type="Gene3D" id="3.40.50.2300">
    <property type="match status" value="1"/>
</dbReference>
<dbReference type="PANTHER" id="PTHR43547:SF2">
    <property type="entry name" value="HYBRID SIGNAL TRANSDUCTION HISTIDINE KINASE C"/>
    <property type="match status" value="1"/>
</dbReference>
<dbReference type="GO" id="GO:0000155">
    <property type="term" value="F:phosphorelay sensor kinase activity"/>
    <property type="evidence" value="ECO:0007669"/>
    <property type="project" value="InterPro"/>
</dbReference>
<name>A0A8J7JEE9_9CYAN</name>
<dbReference type="Gene3D" id="1.10.287.130">
    <property type="match status" value="1"/>
</dbReference>
<dbReference type="InterPro" id="IPR036097">
    <property type="entry name" value="HisK_dim/P_sf"/>
</dbReference>
<dbReference type="CDD" id="cd00082">
    <property type="entry name" value="HisKA"/>
    <property type="match status" value="1"/>
</dbReference>
<dbReference type="InterPro" id="IPR003594">
    <property type="entry name" value="HATPase_dom"/>
</dbReference>
<evidence type="ECO:0000256" key="5">
    <source>
        <dbReference type="ARBA" id="ARBA00023012"/>
    </source>
</evidence>